<dbReference type="AlphaFoldDB" id="A0A917TLN0"/>
<sequence>MTDTTLRRWQDIAPADATKLDLSKDLTITAPLNEEGERCPWPWEPQLRASEPIGQFHCGYCGAMVLAGMPHIDYGDEPAEVKP</sequence>
<name>A0A917TLN0_9ACTN</name>
<evidence type="ECO:0000313" key="2">
    <source>
        <dbReference type="Proteomes" id="UP000608890"/>
    </source>
</evidence>
<dbReference type="Proteomes" id="UP000608890">
    <property type="component" value="Unassembled WGS sequence"/>
</dbReference>
<organism evidence="1 2">
    <name type="scientific">Micromonospora sonchi</name>
    <dbReference type="NCBI Taxonomy" id="1763543"/>
    <lineage>
        <taxon>Bacteria</taxon>
        <taxon>Bacillati</taxon>
        <taxon>Actinomycetota</taxon>
        <taxon>Actinomycetes</taxon>
        <taxon>Micromonosporales</taxon>
        <taxon>Micromonosporaceae</taxon>
        <taxon>Micromonospora</taxon>
    </lineage>
</organism>
<accession>A0A917TLN0</accession>
<protein>
    <submittedName>
        <fullName evidence="1">Uncharacterized protein</fullName>
    </submittedName>
</protein>
<evidence type="ECO:0000313" key="1">
    <source>
        <dbReference type="EMBL" id="GGM26938.1"/>
    </source>
</evidence>
<dbReference type="EMBL" id="BMNB01000003">
    <property type="protein sequence ID" value="GGM26938.1"/>
    <property type="molecule type" value="Genomic_DNA"/>
</dbReference>
<reference evidence="1" key="2">
    <citation type="submission" date="2020-09" db="EMBL/GenBank/DDBJ databases">
        <authorList>
            <person name="Sun Q."/>
            <person name="Zhou Y."/>
        </authorList>
    </citation>
    <scope>NUCLEOTIDE SEQUENCE</scope>
    <source>
        <strain evidence="1">CGMCC 4.7312</strain>
    </source>
</reference>
<comment type="caution">
    <text evidence="1">The sequence shown here is derived from an EMBL/GenBank/DDBJ whole genome shotgun (WGS) entry which is preliminary data.</text>
</comment>
<keyword evidence="2" id="KW-1185">Reference proteome</keyword>
<dbReference type="RefSeq" id="WP_189041014.1">
    <property type="nucleotide sequence ID" value="NZ_BMNB01000003.1"/>
</dbReference>
<reference evidence="1" key="1">
    <citation type="journal article" date="2014" name="Int. J. Syst. Evol. Microbiol.">
        <title>Complete genome sequence of Corynebacterium casei LMG S-19264T (=DSM 44701T), isolated from a smear-ripened cheese.</title>
        <authorList>
            <consortium name="US DOE Joint Genome Institute (JGI-PGF)"/>
            <person name="Walter F."/>
            <person name="Albersmeier A."/>
            <person name="Kalinowski J."/>
            <person name="Ruckert C."/>
        </authorList>
    </citation>
    <scope>NUCLEOTIDE SEQUENCE</scope>
    <source>
        <strain evidence="1">CGMCC 4.7312</strain>
    </source>
</reference>
<gene>
    <name evidence="1" type="ORF">GCM10011608_09670</name>
</gene>
<proteinExistence type="predicted"/>